<feature type="compositionally biased region" description="Basic and acidic residues" evidence="1">
    <location>
        <begin position="29"/>
        <end position="42"/>
    </location>
</feature>
<feature type="compositionally biased region" description="Basic and acidic residues" evidence="1">
    <location>
        <begin position="56"/>
        <end position="95"/>
    </location>
</feature>
<proteinExistence type="predicted"/>
<dbReference type="FunCoup" id="A0A0P0WVY6">
    <property type="interactions" value="1"/>
</dbReference>
<accession>A0A0P0WVY6</accession>
<dbReference type="Proteomes" id="UP000059680">
    <property type="component" value="Chromosome 6"/>
</dbReference>
<dbReference type="PaxDb" id="39947-A0A0P0WVY6"/>
<sequence length="285" mass="32028">RPVALVLLQRPHHRLRREHVGECQPEQADPAKNEQRVHHADARQVPGRRAVLLLRRPQEADGADERAELPRRAGEAVARRPEARREELRRQDEGGGVRPEVGGEEGERVEHDVAGVRAVVAPVSVVRTREREEEDGHEEEPGHLEAPPADAVDEEHGDEVARDGGGDGDDGLELGHVERLLERVDEPRRREQRPVDLRLEQRAAVVGDVEEEPRRRAREQVPPVLPDEAPREEAVRRARRRRRPAQRRRHLLLGDGAQVEVGQNAADVVGGLHHVALHQSRISAL</sequence>
<evidence type="ECO:0000256" key="1">
    <source>
        <dbReference type="SAM" id="MobiDB-lite"/>
    </source>
</evidence>
<feature type="compositionally biased region" description="Basic and acidic residues" evidence="1">
    <location>
        <begin position="105"/>
        <end position="114"/>
    </location>
</feature>
<feature type="non-terminal residue" evidence="2">
    <location>
        <position position="1"/>
    </location>
</feature>
<evidence type="ECO:0000313" key="3">
    <source>
        <dbReference type="Proteomes" id="UP000059680"/>
    </source>
</evidence>
<reference evidence="3" key="1">
    <citation type="journal article" date="2005" name="Nature">
        <title>The map-based sequence of the rice genome.</title>
        <authorList>
            <consortium name="International rice genome sequencing project (IRGSP)"/>
            <person name="Matsumoto T."/>
            <person name="Wu J."/>
            <person name="Kanamori H."/>
            <person name="Katayose Y."/>
            <person name="Fujisawa M."/>
            <person name="Namiki N."/>
            <person name="Mizuno H."/>
            <person name="Yamamoto K."/>
            <person name="Antonio B.A."/>
            <person name="Baba T."/>
            <person name="Sakata K."/>
            <person name="Nagamura Y."/>
            <person name="Aoki H."/>
            <person name="Arikawa K."/>
            <person name="Arita K."/>
            <person name="Bito T."/>
            <person name="Chiden Y."/>
            <person name="Fujitsuka N."/>
            <person name="Fukunaka R."/>
            <person name="Hamada M."/>
            <person name="Harada C."/>
            <person name="Hayashi A."/>
            <person name="Hijishita S."/>
            <person name="Honda M."/>
            <person name="Hosokawa S."/>
            <person name="Ichikawa Y."/>
            <person name="Idonuma A."/>
            <person name="Iijima M."/>
            <person name="Ikeda M."/>
            <person name="Ikeno M."/>
            <person name="Ito K."/>
            <person name="Ito S."/>
            <person name="Ito T."/>
            <person name="Ito Y."/>
            <person name="Ito Y."/>
            <person name="Iwabuchi A."/>
            <person name="Kamiya K."/>
            <person name="Karasawa W."/>
            <person name="Kurita K."/>
            <person name="Katagiri S."/>
            <person name="Kikuta A."/>
            <person name="Kobayashi H."/>
            <person name="Kobayashi N."/>
            <person name="Machita K."/>
            <person name="Maehara T."/>
            <person name="Masukawa M."/>
            <person name="Mizubayashi T."/>
            <person name="Mukai Y."/>
            <person name="Nagasaki H."/>
            <person name="Nagata Y."/>
            <person name="Naito S."/>
            <person name="Nakashima M."/>
            <person name="Nakama Y."/>
            <person name="Nakamichi Y."/>
            <person name="Nakamura M."/>
            <person name="Meguro A."/>
            <person name="Negishi M."/>
            <person name="Ohta I."/>
            <person name="Ohta T."/>
            <person name="Okamoto M."/>
            <person name="Ono N."/>
            <person name="Saji S."/>
            <person name="Sakaguchi M."/>
            <person name="Sakai K."/>
            <person name="Shibata M."/>
            <person name="Shimokawa T."/>
            <person name="Song J."/>
            <person name="Takazaki Y."/>
            <person name="Terasawa K."/>
            <person name="Tsugane M."/>
            <person name="Tsuji K."/>
            <person name="Ueda S."/>
            <person name="Waki K."/>
            <person name="Yamagata H."/>
            <person name="Yamamoto M."/>
            <person name="Yamamoto S."/>
            <person name="Yamane H."/>
            <person name="Yoshiki S."/>
            <person name="Yoshihara R."/>
            <person name="Yukawa K."/>
            <person name="Zhong H."/>
            <person name="Yano M."/>
            <person name="Yuan Q."/>
            <person name="Ouyang S."/>
            <person name="Liu J."/>
            <person name="Jones K.M."/>
            <person name="Gansberger K."/>
            <person name="Moffat K."/>
            <person name="Hill J."/>
            <person name="Bera J."/>
            <person name="Fadrosh D."/>
            <person name="Jin S."/>
            <person name="Johri S."/>
            <person name="Kim M."/>
            <person name="Overton L."/>
            <person name="Reardon M."/>
            <person name="Tsitrin T."/>
            <person name="Vuong H."/>
            <person name="Weaver B."/>
            <person name="Ciecko A."/>
            <person name="Tallon L."/>
            <person name="Jackson J."/>
            <person name="Pai G."/>
            <person name="Aken S.V."/>
            <person name="Utterback T."/>
            <person name="Reidmuller S."/>
            <person name="Feldblyum T."/>
            <person name="Hsiao J."/>
            <person name="Zismann V."/>
            <person name="Iobst S."/>
            <person name="de Vazeille A.R."/>
            <person name="Buell C.R."/>
            <person name="Ying K."/>
            <person name="Li Y."/>
            <person name="Lu T."/>
            <person name="Huang Y."/>
            <person name="Zhao Q."/>
            <person name="Feng Q."/>
            <person name="Zhang L."/>
            <person name="Zhu J."/>
            <person name="Weng Q."/>
            <person name="Mu J."/>
            <person name="Lu Y."/>
            <person name="Fan D."/>
            <person name="Liu Y."/>
            <person name="Guan J."/>
            <person name="Zhang Y."/>
            <person name="Yu S."/>
            <person name="Liu X."/>
            <person name="Zhang Y."/>
            <person name="Hong G."/>
            <person name="Han B."/>
            <person name="Choisne N."/>
            <person name="Demange N."/>
            <person name="Orjeda G."/>
            <person name="Samain S."/>
            <person name="Cattolico L."/>
            <person name="Pelletier E."/>
            <person name="Couloux A."/>
            <person name="Segurens B."/>
            <person name="Wincker P."/>
            <person name="D'Hont A."/>
            <person name="Scarpelli C."/>
            <person name="Weissenbach J."/>
            <person name="Salanoubat M."/>
            <person name="Quetier F."/>
            <person name="Yu Y."/>
            <person name="Kim H.R."/>
            <person name="Rambo T."/>
            <person name="Currie J."/>
            <person name="Collura K."/>
            <person name="Luo M."/>
            <person name="Yang T."/>
            <person name="Ammiraju J.S.S."/>
            <person name="Engler F."/>
            <person name="Soderlund C."/>
            <person name="Wing R.A."/>
            <person name="Palmer L.E."/>
            <person name="de la Bastide M."/>
            <person name="Spiegel L."/>
            <person name="Nascimento L."/>
            <person name="Zutavern T."/>
            <person name="O'Shaughnessy A."/>
            <person name="Dike S."/>
            <person name="Dedhia N."/>
            <person name="Preston R."/>
            <person name="Balija V."/>
            <person name="McCombie W.R."/>
            <person name="Chow T."/>
            <person name="Chen H."/>
            <person name="Chung M."/>
            <person name="Chen C."/>
            <person name="Shaw J."/>
            <person name="Wu H."/>
            <person name="Hsiao K."/>
            <person name="Chao Y."/>
            <person name="Chu M."/>
            <person name="Cheng C."/>
            <person name="Hour A."/>
            <person name="Lee P."/>
            <person name="Lin S."/>
            <person name="Lin Y."/>
            <person name="Liou J."/>
            <person name="Liu S."/>
            <person name="Hsing Y."/>
            <person name="Raghuvanshi S."/>
            <person name="Mohanty A."/>
            <person name="Bharti A.K."/>
            <person name="Gaur A."/>
            <person name="Gupta V."/>
            <person name="Kumar D."/>
            <person name="Ravi V."/>
            <person name="Vij S."/>
            <person name="Kapur A."/>
            <person name="Khurana P."/>
            <person name="Khurana P."/>
            <person name="Khurana J.P."/>
            <person name="Tyagi A.K."/>
            <person name="Gaikwad K."/>
            <person name="Singh A."/>
            <person name="Dalal V."/>
            <person name="Srivastava S."/>
            <person name="Dixit A."/>
            <person name="Pal A.K."/>
            <person name="Ghazi I.A."/>
            <person name="Yadav M."/>
            <person name="Pandit A."/>
            <person name="Bhargava A."/>
            <person name="Sureshbabu K."/>
            <person name="Batra K."/>
            <person name="Sharma T.R."/>
            <person name="Mohapatra T."/>
            <person name="Singh N.K."/>
            <person name="Messing J."/>
            <person name="Nelson A.B."/>
            <person name="Fuks G."/>
            <person name="Kavchok S."/>
            <person name="Keizer G."/>
            <person name="Linton E."/>
            <person name="Llaca V."/>
            <person name="Song R."/>
            <person name="Tanyolac B."/>
            <person name="Young S."/>
            <person name="Ho-Il K."/>
            <person name="Hahn J.H."/>
            <person name="Sangsakoo G."/>
            <person name="Vanavichit A."/>
            <person name="de Mattos Luiz.A.T."/>
            <person name="Zimmer P.D."/>
            <person name="Malone G."/>
            <person name="Dellagostin O."/>
            <person name="de Oliveira A.C."/>
            <person name="Bevan M."/>
            <person name="Bancroft I."/>
            <person name="Minx P."/>
            <person name="Cordum H."/>
            <person name="Wilson R."/>
            <person name="Cheng Z."/>
            <person name="Jin W."/>
            <person name="Jiang J."/>
            <person name="Leong S.A."/>
            <person name="Iwama H."/>
            <person name="Gojobori T."/>
            <person name="Itoh T."/>
            <person name="Niimura Y."/>
            <person name="Fujii Y."/>
            <person name="Habara T."/>
            <person name="Sakai H."/>
            <person name="Sato Y."/>
            <person name="Wilson G."/>
            <person name="Kumar K."/>
            <person name="McCouch S."/>
            <person name="Juretic N."/>
            <person name="Hoen D."/>
            <person name="Wright S."/>
            <person name="Bruskiewich R."/>
            <person name="Bureau T."/>
            <person name="Miyao A."/>
            <person name="Hirochika H."/>
            <person name="Nishikawa T."/>
            <person name="Kadowaki K."/>
            <person name="Sugiura M."/>
            <person name="Burr B."/>
            <person name="Sasaki T."/>
        </authorList>
    </citation>
    <scope>NUCLEOTIDE SEQUENCE [LARGE SCALE GENOMIC DNA]</scope>
    <source>
        <strain evidence="3">cv. Nipponbare</strain>
    </source>
</reference>
<feature type="region of interest" description="Disordered" evidence="1">
    <location>
        <begin position="16"/>
        <end position="173"/>
    </location>
</feature>
<feature type="compositionally biased region" description="Low complexity" evidence="1">
    <location>
        <begin position="115"/>
        <end position="126"/>
    </location>
</feature>
<reference evidence="2 3" key="3">
    <citation type="journal article" date="2013" name="Rice">
        <title>Improvement of the Oryza sativa Nipponbare reference genome using next generation sequence and optical map data.</title>
        <authorList>
            <person name="Kawahara Y."/>
            <person name="de la Bastide M."/>
            <person name="Hamilton J.P."/>
            <person name="Kanamori H."/>
            <person name="McCombie W.R."/>
            <person name="Ouyang S."/>
            <person name="Schwartz D.C."/>
            <person name="Tanaka T."/>
            <person name="Wu J."/>
            <person name="Zhou S."/>
            <person name="Childs K.L."/>
            <person name="Davidson R.M."/>
            <person name="Lin H."/>
            <person name="Quesada-Ocampo L."/>
            <person name="Vaillancourt B."/>
            <person name="Sakai H."/>
            <person name="Lee S.S."/>
            <person name="Kim J."/>
            <person name="Numa H."/>
            <person name="Itoh T."/>
            <person name="Buell C.R."/>
            <person name="Matsumoto T."/>
        </authorList>
    </citation>
    <scope>NUCLEOTIDE SEQUENCE [LARGE SCALE GENOMIC DNA]</scope>
    <source>
        <strain evidence="3">cv. Nipponbare</strain>
    </source>
</reference>
<name>A0A0P0WVY6_ORYSJ</name>
<keyword evidence="3" id="KW-1185">Reference proteome</keyword>
<evidence type="ECO:0000313" key="2">
    <source>
        <dbReference type="EMBL" id="BAS97522.1"/>
    </source>
</evidence>
<dbReference type="InParanoid" id="A0A0P0WVY6"/>
<reference evidence="2 3" key="2">
    <citation type="journal article" date="2013" name="Plant Cell Physiol.">
        <title>Rice Annotation Project Database (RAP-DB): an integrative and interactive database for rice genomics.</title>
        <authorList>
            <person name="Sakai H."/>
            <person name="Lee S.S."/>
            <person name="Tanaka T."/>
            <person name="Numa H."/>
            <person name="Kim J."/>
            <person name="Kawahara Y."/>
            <person name="Wakimoto H."/>
            <person name="Yang C.C."/>
            <person name="Iwamoto M."/>
            <person name="Abe T."/>
            <person name="Yamada Y."/>
            <person name="Muto A."/>
            <person name="Inokuchi H."/>
            <person name="Ikemura T."/>
            <person name="Matsumoto T."/>
            <person name="Sasaki T."/>
            <person name="Itoh T."/>
        </authorList>
    </citation>
    <scope>NUCLEOTIDE SEQUENCE [LARGE SCALE GENOMIC DNA]</scope>
    <source>
        <strain evidence="3">cv. Nipponbare</strain>
    </source>
</reference>
<dbReference type="AlphaFoldDB" id="A0A0P0WVY6"/>
<dbReference type="Gramene" id="Os06t0325350-00">
    <property type="protein sequence ID" value="Os06t0325350-00"/>
    <property type="gene ID" value="Os06g0325350"/>
</dbReference>
<organism evidence="2 3">
    <name type="scientific">Oryza sativa subsp. japonica</name>
    <name type="common">Rice</name>
    <dbReference type="NCBI Taxonomy" id="39947"/>
    <lineage>
        <taxon>Eukaryota</taxon>
        <taxon>Viridiplantae</taxon>
        <taxon>Streptophyta</taxon>
        <taxon>Embryophyta</taxon>
        <taxon>Tracheophyta</taxon>
        <taxon>Spermatophyta</taxon>
        <taxon>Magnoliopsida</taxon>
        <taxon>Liliopsida</taxon>
        <taxon>Poales</taxon>
        <taxon>Poaceae</taxon>
        <taxon>BOP clade</taxon>
        <taxon>Oryzoideae</taxon>
        <taxon>Oryzeae</taxon>
        <taxon>Oryzinae</taxon>
        <taxon>Oryza</taxon>
        <taxon>Oryza sativa</taxon>
    </lineage>
</organism>
<protein>
    <submittedName>
        <fullName evidence="2">Os06g0325350 protein</fullName>
    </submittedName>
</protein>
<dbReference type="EMBL" id="AP014962">
    <property type="protein sequence ID" value="BAS97522.1"/>
    <property type="molecule type" value="Genomic_DNA"/>
</dbReference>
<gene>
    <name evidence="2" type="ordered locus">Os06g0325350</name>
    <name evidence="2" type="ORF">OSNPB_060325350</name>
</gene>